<evidence type="ECO:0000313" key="2">
    <source>
        <dbReference type="Proteomes" id="UP001057402"/>
    </source>
</evidence>
<name>A0ACB9N1M3_9MYRT</name>
<organism evidence="1 2">
    <name type="scientific">Melastoma candidum</name>
    <dbReference type="NCBI Taxonomy" id="119954"/>
    <lineage>
        <taxon>Eukaryota</taxon>
        <taxon>Viridiplantae</taxon>
        <taxon>Streptophyta</taxon>
        <taxon>Embryophyta</taxon>
        <taxon>Tracheophyta</taxon>
        <taxon>Spermatophyta</taxon>
        <taxon>Magnoliopsida</taxon>
        <taxon>eudicotyledons</taxon>
        <taxon>Gunneridae</taxon>
        <taxon>Pentapetalae</taxon>
        <taxon>rosids</taxon>
        <taxon>malvids</taxon>
        <taxon>Myrtales</taxon>
        <taxon>Melastomataceae</taxon>
        <taxon>Melastomatoideae</taxon>
        <taxon>Melastomateae</taxon>
        <taxon>Melastoma</taxon>
    </lineage>
</organism>
<sequence length="103" mass="11512">MFLEWRISFVGSLSSQASHRKVFCFGRMGSFHNHVRFAWAWPVSCKCDRLYADARVKSPSEESFHVMLSGAVKGLRSFSPVMCDHISGGNQTVAPVLIHLVPS</sequence>
<accession>A0ACB9N1M3</accession>
<comment type="caution">
    <text evidence="1">The sequence shown here is derived from an EMBL/GenBank/DDBJ whole genome shotgun (WGS) entry which is preliminary data.</text>
</comment>
<proteinExistence type="predicted"/>
<reference evidence="2" key="1">
    <citation type="journal article" date="2023" name="Front. Plant Sci.">
        <title>Chromosomal-level genome assembly of Melastoma candidum provides insights into trichome evolution.</title>
        <authorList>
            <person name="Zhong Y."/>
            <person name="Wu W."/>
            <person name="Sun C."/>
            <person name="Zou P."/>
            <person name="Liu Y."/>
            <person name="Dai S."/>
            <person name="Zhou R."/>
        </authorList>
    </citation>
    <scope>NUCLEOTIDE SEQUENCE [LARGE SCALE GENOMIC DNA]</scope>
</reference>
<keyword evidence="2" id="KW-1185">Reference proteome</keyword>
<protein>
    <submittedName>
        <fullName evidence="1">Uncharacterized protein</fullName>
    </submittedName>
</protein>
<dbReference type="EMBL" id="CM042887">
    <property type="protein sequence ID" value="KAI4329771.1"/>
    <property type="molecule type" value="Genomic_DNA"/>
</dbReference>
<gene>
    <name evidence="1" type="ORF">MLD38_028119</name>
</gene>
<dbReference type="Proteomes" id="UP001057402">
    <property type="component" value="Chromosome 8"/>
</dbReference>
<evidence type="ECO:0000313" key="1">
    <source>
        <dbReference type="EMBL" id="KAI4329771.1"/>
    </source>
</evidence>